<sequence length="304" mass="33248">MSSPATPVFGTGIDVHNLFGPLLIGVFFNMILYGLLISQATTYFQAQRKDPLWIRLLVFYVIFVETSNTALDISIMYQPLILDYGTIPGKLPTVFLTQPLCIALVQFPIELFFIWRICTLTESMIIPAIFIAMSVVAFGGGIWTTVALAAAGRWDNVSVSFHAATLWISASMATDLCIAFCLAWVLRKRKTGVGATDTVVDRIVRMTVQTGLVTAVCNVLDLLSFLLIKNSTLNFMWSNPLSKLYSNCMMSALNARINFKQSLPTHISSSGPTQGNAGVAIPLQAKARHDLAGKVSDGKYGHVD</sequence>
<dbReference type="PANTHER" id="PTHR40465">
    <property type="entry name" value="CHROMOSOME 1, WHOLE GENOME SHOTGUN SEQUENCE"/>
    <property type="match status" value="1"/>
</dbReference>
<evidence type="ECO:0000259" key="2">
    <source>
        <dbReference type="Pfam" id="PF20152"/>
    </source>
</evidence>
<feature type="transmembrane region" description="Helical" evidence="1">
    <location>
        <begin position="164"/>
        <end position="186"/>
    </location>
</feature>
<reference evidence="3" key="1">
    <citation type="submission" date="2023-03" db="EMBL/GenBank/DDBJ databases">
        <title>Massive genome expansion in bonnet fungi (Mycena s.s.) driven by repeated elements and novel gene families across ecological guilds.</title>
        <authorList>
            <consortium name="Lawrence Berkeley National Laboratory"/>
            <person name="Harder C.B."/>
            <person name="Miyauchi S."/>
            <person name="Viragh M."/>
            <person name="Kuo A."/>
            <person name="Thoen E."/>
            <person name="Andreopoulos B."/>
            <person name="Lu D."/>
            <person name="Skrede I."/>
            <person name="Drula E."/>
            <person name="Henrissat B."/>
            <person name="Morin E."/>
            <person name="Kohler A."/>
            <person name="Barry K."/>
            <person name="LaButti K."/>
            <person name="Morin E."/>
            <person name="Salamov A."/>
            <person name="Lipzen A."/>
            <person name="Mereny Z."/>
            <person name="Hegedus B."/>
            <person name="Baldrian P."/>
            <person name="Stursova M."/>
            <person name="Weitz H."/>
            <person name="Taylor A."/>
            <person name="Grigoriev I.V."/>
            <person name="Nagy L.G."/>
            <person name="Martin F."/>
            <person name="Kauserud H."/>
        </authorList>
    </citation>
    <scope>NUCLEOTIDE SEQUENCE</scope>
    <source>
        <strain evidence="3">CBHHK182m</strain>
    </source>
</reference>
<dbReference type="Pfam" id="PF20152">
    <property type="entry name" value="DUF6534"/>
    <property type="match status" value="1"/>
</dbReference>
<feature type="domain" description="DUF6534" evidence="2">
    <location>
        <begin position="171"/>
        <end position="256"/>
    </location>
</feature>
<keyword evidence="1" id="KW-0812">Transmembrane</keyword>
<comment type="caution">
    <text evidence="3">The sequence shown here is derived from an EMBL/GenBank/DDBJ whole genome shotgun (WGS) entry which is preliminary data.</text>
</comment>
<evidence type="ECO:0000313" key="4">
    <source>
        <dbReference type="Proteomes" id="UP001215598"/>
    </source>
</evidence>
<dbReference type="AlphaFoldDB" id="A0AAD7K5Q7"/>
<feature type="transmembrane region" description="Helical" evidence="1">
    <location>
        <begin position="125"/>
        <end position="152"/>
    </location>
</feature>
<dbReference type="EMBL" id="JARKIB010000006">
    <property type="protein sequence ID" value="KAJ7778976.1"/>
    <property type="molecule type" value="Genomic_DNA"/>
</dbReference>
<protein>
    <recommendedName>
        <fullName evidence="2">DUF6534 domain-containing protein</fullName>
    </recommendedName>
</protein>
<name>A0AAD7K5Q7_9AGAR</name>
<dbReference type="PANTHER" id="PTHR40465:SF1">
    <property type="entry name" value="DUF6534 DOMAIN-CONTAINING PROTEIN"/>
    <property type="match status" value="1"/>
</dbReference>
<dbReference type="InterPro" id="IPR045339">
    <property type="entry name" value="DUF6534"/>
</dbReference>
<accession>A0AAD7K5Q7</accession>
<evidence type="ECO:0000313" key="3">
    <source>
        <dbReference type="EMBL" id="KAJ7778976.1"/>
    </source>
</evidence>
<dbReference type="Proteomes" id="UP001215598">
    <property type="component" value="Unassembled WGS sequence"/>
</dbReference>
<keyword evidence="1" id="KW-1133">Transmembrane helix</keyword>
<feature type="transmembrane region" description="Helical" evidence="1">
    <location>
        <begin position="207"/>
        <end position="228"/>
    </location>
</feature>
<feature type="transmembrane region" description="Helical" evidence="1">
    <location>
        <begin position="91"/>
        <end position="113"/>
    </location>
</feature>
<keyword evidence="4" id="KW-1185">Reference proteome</keyword>
<keyword evidence="1" id="KW-0472">Membrane</keyword>
<evidence type="ECO:0000256" key="1">
    <source>
        <dbReference type="SAM" id="Phobius"/>
    </source>
</evidence>
<feature type="transmembrane region" description="Helical" evidence="1">
    <location>
        <begin position="52"/>
        <end position="71"/>
    </location>
</feature>
<proteinExistence type="predicted"/>
<gene>
    <name evidence="3" type="ORF">B0H16DRAFT_1711326</name>
</gene>
<organism evidence="3 4">
    <name type="scientific">Mycena metata</name>
    <dbReference type="NCBI Taxonomy" id="1033252"/>
    <lineage>
        <taxon>Eukaryota</taxon>
        <taxon>Fungi</taxon>
        <taxon>Dikarya</taxon>
        <taxon>Basidiomycota</taxon>
        <taxon>Agaricomycotina</taxon>
        <taxon>Agaricomycetes</taxon>
        <taxon>Agaricomycetidae</taxon>
        <taxon>Agaricales</taxon>
        <taxon>Marasmiineae</taxon>
        <taxon>Mycenaceae</taxon>
        <taxon>Mycena</taxon>
    </lineage>
</organism>
<feature type="transmembrane region" description="Helical" evidence="1">
    <location>
        <begin position="20"/>
        <end position="40"/>
    </location>
</feature>